<reference evidence="1" key="1">
    <citation type="journal article" date="2021" name="Proc. Natl. Acad. Sci. U.S.A.">
        <title>A Catalog of Tens of Thousands of Viruses from Human Metagenomes Reveals Hidden Associations with Chronic Diseases.</title>
        <authorList>
            <person name="Tisza M.J."/>
            <person name="Buck C.B."/>
        </authorList>
    </citation>
    <scope>NUCLEOTIDE SEQUENCE</scope>
    <source>
        <strain evidence="1">CtXho31</strain>
    </source>
</reference>
<organism evidence="1">
    <name type="scientific">Myoviridae sp. ctXho31</name>
    <dbReference type="NCBI Taxonomy" id="2825122"/>
    <lineage>
        <taxon>Viruses</taxon>
        <taxon>Duplodnaviria</taxon>
        <taxon>Heunggongvirae</taxon>
        <taxon>Uroviricota</taxon>
        <taxon>Caudoviricetes</taxon>
    </lineage>
</organism>
<sequence>MKLNTIEKRVKTKQNKLKKIFKDIEENKKNLVLDLVYQASFMSVKLEDLSEDIMINGIKEEYKNGENQFGYKERVEMKMYNTIVKNYTSIIKQLTELLPEDQKKNAGEDLLKFIASGKK</sequence>
<proteinExistence type="predicted"/>
<accession>A0A8S5TWU1</accession>
<evidence type="ECO:0000313" key="1">
    <source>
        <dbReference type="EMBL" id="DAF86657.1"/>
    </source>
</evidence>
<protein>
    <submittedName>
        <fullName evidence="1">Uncharacterized protein</fullName>
    </submittedName>
</protein>
<name>A0A8S5TWU1_9CAUD</name>
<dbReference type="EMBL" id="BK015950">
    <property type="protein sequence ID" value="DAF86657.1"/>
    <property type="molecule type" value="Genomic_DNA"/>
</dbReference>